<feature type="signal peptide" evidence="2">
    <location>
        <begin position="1"/>
        <end position="20"/>
    </location>
</feature>
<proteinExistence type="predicted"/>
<feature type="domain" description="Peptidase C-terminal archaeal/bacterial" evidence="3">
    <location>
        <begin position="157"/>
        <end position="226"/>
    </location>
</feature>
<organism evidence="4 5">
    <name type="scientific">Gemmata massiliana</name>
    <dbReference type="NCBI Taxonomy" id="1210884"/>
    <lineage>
        <taxon>Bacteria</taxon>
        <taxon>Pseudomonadati</taxon>
        <taxon>Planctomycetota</taxon>
        <taxon>Planctomycetia</taxon>
        <taxon>Gemmatales</taxon>
        <taxon>Gemmataceae</taxon>
        <taxon>Gemmata</taxon>
    </lineage>
</organism>
<feature type="compositionally biased region" description="Pro residues" evidence="1">
    <location>
        <begin position="72"/>
        <end position="83"/>
    </location>
</feature>
<keyword evidence="2" id="KW-0732">Signal</keyword>
<dbReference type="Gene3D" id="2.60.120.380">
    <property type="match status" value="2"/>
</dbReference>
<dbReference type="Pfam" id="PF04151">
    <property type="entry name" value="PPC"/>
    <property type="match status" value="1"/>
</dbReference>
<feature type="chain" id="PRO_5026973372" description="Peptidase C-terminal archaeal/bacterial domain-containing protein" evidence="2">
    <location>
        <begin position="21"/>
        <end position="714"/>
    </location>
</feature>
<gene>
    <name evidence="4" type="ORF">SOIL9_79610</name>
</gene>
<dbReference type="RefSeq" id="WP_162672358.1">
    <property type="nucleotide sequence ID" value="NZ_LR593886.1"/>
</dbReference>
<evidence type="ECO:0000313" key="4">
    <source>
        <dbReference type="EMBL" id="VTS01104.1"/>
    </source>
</evidence>
<evidence type="ECO:0000313" key="5">
    <source>
        <dbReference type="Proteomes" id="UP000464178"/>
    </source>
</evidence>
<evidence type="ECO:0000256" key="1">
    <source>
        <dbReference type="SAM" id="MobiDB-lite"/>
    </source>
</evidence>
<sequence length="714" mass="75926">MFRRAVAAFVVLLFAGYASAQSGPQLLTVFPPGAKAGATVEVTFSGNGFDGNEKLLFSAKGFTSERVGAAPTPNPAPKQPQPSQPTISVKFKVTAPKDASGMYDVRVVSKSGLSNPRAFVVSGATDVVEVEPNNDVGQAQKIEIETTVNGVISAPTDVDYTAFKAKAGQNFVVYCLTTSIDSKMQADLMVSGPDGKPLASNRGYRGGDAVLDFKAPTDGEYLVRVSQFAYTTGGPDHFYRLTVTAGGWVDALVPPLETDAVTPFTRNGPADKIDTKGRDLEGKLQSSRLTSPTAAMIDAVDHPRSAPGGNLLLAPQTPVVLDNAKNGTATDAQEVKAPCDIAGHITKKNERHWYSFAAKKGEVWTLEVFAERIGSPVDAYFLLTDARGKVITEQDDGADTLSPNQFYTKGDDPARYRFNVPADGTYRVMVSTREAGVQFGVRDQYVLRIAKEKPDFRIAVMPFSTHLPDAGTLTKGGGTVFAVFVFRFDGFNDAIELSAGALPKGVKCPKQVIGPGQTRGTLALTCEKDADEWDGFITIHATSGTRAYTARPFTVTWPATGLQPNQVPNTPMISRMDRGEGLALAVRGEAPFTLTPVEPQVSPKGGKVEVTLKVNRDAKFKDAIQIFAATPNFGPRQQGNQPLPAVGIAQPASSEIKLSVDVPPTLPPGTHTLVLRGQSAAPQPKQPGNVVPRAAPTYAAVPITIVVEGAPKKK</sequence>
<feature type="region of interest" description="Disordered" evidence="1">
    <location>
        <begin position="66"/>
        <end position="85"/>
    </location>
</feature>
<dbReference type="Proteomes" id="UP000464178">
    <property type="component" value="Chromosome"/>
</dbReference>
<dbReference type="InterPro" id="IPR007280">
    <property type="entry name" value="Peptidase_C_arc/bac"/>
</dbReference>
<protein>
    <recommendedName>
        <fullName evidence="3">Peptidase C-terminal archaeal/bacterial domain-containing protein</fullName>
    </recommendedName>
</protein>
<keyword evidence="5" id="KW-1185">Reference proteome</keyword>
<reference evidence="4 5" key="1">
    <citation type="submission" date="2019-05" db="EMBL/GenBank/DDBJ databases">
        <authorList>
            <consortium name="Science for Life Laboratories"/>
        </authorList>
    </citation>
    <scope>NUCLEOTIDE SEQUENCE [LARGE SCALE GENOMIC DNA]</scope>
    <source>
        <strain evidence="4">Soil9</strain>
    </source>
</reference>
<evidence type="ECO:0000259" key="3">
    <source>
        <dbReference type="Pfam" id="PF04151"/>
    </source>
</evidence>
<evidence type="ECO:0000256" key="2">
    <source>
        <dbReference type="SAM" id="SignalP"/>
    </source>
</evidence>
<accession>A0A6P2DIB8</accession>
<dbReference type="AlphaFoldDB" id="A0A6P2DIB8"/>
<dbReference type="KEGG" id="gms:SOIL9_79610"/>
<dbReference type="SUPFAM" id="SSF89260">
    <property type="entry name" value="Collagen-binding domain"/>
    <property type="match status" value="1"/>
</dbReference>
<name>A0A6P2DIB8_9BACT</name>
<dbReference type="EMBL" id="LR593886">
    <property type="protein sequence ID" value="VTS01104.1"/>
    <property type="molecule type" value="Genomic_DNA"/>
</dbReference>